<dbReference type="InterPro" id="IPR036097">
    <property type="entry name" value="HisK_dim/P_sf"/>
</dbReference>
<dbReference type="Gene3D" id="1.10.287.130">
    <property type="match status" value="1"/>
</dbReference>
<feature type="transmembrane region" description="Helical" evidence="9">
    <location>
        <begin position="102"/>
        <end position="120"/>
    </location>
</feature>
<protein>
    <recommendedName>
        <fullName evidence="2">histidine kinase</fullName>
        <ecNumber evidence="2">2.7.13.3</ecNumber>
    </recommendedName>
</protein>
<accession>A0ABT4GN74</accession>
<feature type="domain" description="Histidine kinase" evidence="10">
    <location>
        <begin position="207"/>
        <end position="414"/>
    </location>
</feature>
<evidence type="ECO:0000256" key="5">
    <source>
        <dbReference type="ARBA" id="ARBA00022741"/>
    </source>
</evidence>
<sequence>MFHSIISNELHGLFYIMSAILIHLVLTPIFIYKEHQRRLLFALILIVLIFLYWKFEDIDPLIYSLHLFPISLIAVILYVGFIPAFITWTLFNIGCMVVLNYYWQPALISSAVILLGGLLITNTANQTLRMKLTYATGMLLLYEVLYALLALYIRSHITMYAAYTVIFSFFSLWMITYLQFFVRKHEIHKQRLVALEKDRMFGQFAATISHEIRNPLTSTKGFLQLLDQKELSFNDHKRYVDLALSGVDQANAILGDYLNYAKPFSNLQEQLELKEEIEAMLRFITPFATDHQVAIHTCHENEEPLYILGESKKLRQCLMNLIKNAIESMPNGGRISLRTSKLPNAVQISISDTGVGMSKQQLNSLGMPFYTTKEQGTGLGLVVVMSIIKMMNGKISFSSHLNQGTQCSILFHQK</sequence>
<keyword evidence="3" id="KW-0597">Phosphoprotein</keyword>
<dbReference type="InterPro" id="IPR003594">
    <property type="entry name" value="HATPase_dom"/>
</dbReference>
<keyword evidence="7" id="KW-0067">ATP-binding</keyword>
<evidence type="ECO:0000313" key="11">
    <source>
        <dbReference type="EMBL" id="MCY9697681.1"/>
    </source>
</evidence>
<dbReference type="EMBL" id="JAMDMX010000160">
    <property type="protein sequence ID" value="MCY9697681.1"/>
    <property type="molecule type" value="Genomic_DNA"/>
</dbReference>
<dbReference type="PANTHER" id="PTHR43065">
    <property type="entry name" value="SENSOR HISTIDINE KINASE"/>
    <property type="match status" value="1"/>
</dbReference>
<evidence type="ECO:0000256" key="7">
    <source>
        <dbReference type="ARBA" id="ARBA00022840"/>
    </source>
</evidence>
<dbReference type="SMART" id="SM00388">
    <property type="entry name" value="HisKA"/>
    <property type="match status" value="1"/>
</dbReference>
<dbReference type="EC" id="2.7.13.3" evidence="2"/>
<dbReference type="SMART" id="SM00387">
    <property type="entry name" value="HATPase_c"/>
    <property type="match status" value="1"/>
</dbReference>
<evidence type="ECO:0000256" key="8">
    <source>
        <dbReference type="ARBA" id="ARBA00023012"/>
    </source>
</evidence>
<keyword evidence="9" id="KW-0472">Membrane</keyword>
<reference evidence="11 12" key="1">
    <citation type="submission" date="2022-05" db="EMBL/GenBank/DDBJ databases">
        <title>Genome Sequencing of Bee-Associated Microbes.</title>
        <authorList>
            <person name="Dunlap C."/>
        </authorList>
    </citation>
    <scope>NUCLEOTIDE SEQUENCE [LARGE SCALE GENOMIC DNA]</scope>
    <source>
        <strain evidence="11 12">NRRL B-14421</strain>
    </source>
</reference>
<gene>
    <name evidence="11" type="ORF">M5X19_33220</name>
</gene>
<dbReference type="GO" id="GO:0016301">
    <property type="term" value="F:kinase activity"/>
    <property type="evidence" value="ECO:0007669"/>
    <property type="project" value="UniProtKB-KW"/>
</dbReference>
<dbReference type="RefSeq" id="WP_268618315.1">
    <property type="nucleotide sequence ID" value="NZ_JAMDMX010000160.1"/>
</dbReference>
<dbReference type="InterPro" id="IPR005467">
    <property type="entry name" value="His_kinase_dom"/>
</dbReference>
<dbReference type="CDD" id="cd00082">
    <property type="entry name" value="HisKA"/>
    <property type="match status" value="1"/>
</dbReference>
<keyword evidence="9" id="KW-0812">Transmembrane</keyword>
<evidence type="ECO:0000256" key="1">
    <source>
        <dbReference type="ARBA" id="ARBA00000085"/>
    </source>
</evidence>
<evidence type="ECO:0000256" key="4">
    <source>
        <dbReference type="ARBA" id="ARBA00022679"/>
    </source>
</evidence>
<dbReference type="PANTHER" id="PTHR43065:SF46">
    <property type="entry name" value="C4-DICARBOXYLATE TRANSPORT SENSOR PROTEIN DCTB"/>
    <property type="match status" value="1"/>
</dbReference>
<dbReference type="InterPro" id="IPR003661">
    <property type="entry name" value="HisK_dim/P_dom"/>
</dbReference>
<dbReference type="CDD" id="cd00075">
    <property type="entry name" value="HATPase"/>
    <property type="match status" value="1"/>
</dbReference>
<dbReference type="InterPro" id="IPR036890">
    <property type="entry name" value="HATPase_C_sf"/>
</dbReference>
<feature type="transmembrane region" description="Helical" evidence="9">
    <location>
        <begin position="38"/>
        <end position="55"/>
    </location>
</feature>
<dbReference type="Proteomes" id="UP001527099">
    <property type="component" value="Unassembled WGS sequence"/>
</dbReference>
<feature type="transmembrane region" description="Helical" evidence="9">
    <location>
        <begin position="67"/>
        <end position="90"/>
    </location>
</feature>
<name>A0ABT4GN74_9BACL</name>
<keyword evidence="5" id="KW-0547">Nucleotide-binding</keyword>
<keyword evidence="4" id="KW-0808">Transferase</keyword>
<keyword evidence="12" id="KW-1185">Reference proteome</keyword>
<dbReference type="InterPro" id="IPR004358">
    <property type="entry name" value="Sig_transdc_His_kin-like_C"/>
</dbReference>
<dbReference type="Gene3D" id="3.30.565.10">
    <property type="entry name" value="Histidine kinase-like ATPase, C-terminal domain"/>
    <property type="match status" value="1"/>
</dbReference>
<dbReference type="SUPFAM" id="SSF55874">
    <property type="entry name" value="ATPase domain of HSP90 chaperone/DNA topoisomerase II/histidine kinase"/>
    <property type="match status" value="1"/>
</dbReference>
<evidence type="ECO:0000256" key="3">
    <source>
        <dbReference type="ARBA" id="ARBA00022553"/>
    </source>
</evidence>
<evidence type="ECO:0000256" key="9">
    <source>
        <dbReference type="SAM" id="Phobius"/>
    </source>
</evidence>
<comment type="caution">
    <text evidence="11">The sequence shown here is derived from an EMBL/GenBank/DDBJ whole genome shotgun (WGS) entry which is preliminary data.</text>
</comment>
<evidence type="ECO:0000256" key="6">
    <source>
        <dbReference type="ARBA" id="ARBA00022777"/>
    </source>
</evidence>
<keyword evidence="8" id="KW-0902">Two-component regulatory system</keyword>
<dbReference type="Pfam" id="PF00512">
    <property type="entry name" value="HisKA"/>
    <property type="match status" value="1"/>
</dbReference>
<dbReference type="SUPFAM" id="SSF47384">
    <property type="entry name" value="Homodimeric domain of signal transducing histidine kinase"/>
    <property type="match status" value="1"/>
</dbReference>
<comment type="catalytic activity">
    <reaction evidence="1">
        <text>ATP + protein L-histidine = ADP + protein N-phospho-L-histidine.</text>
        <dbReference type="EC" id="2.7.13.3"/>
    </reaction>
</comment>
<feature type="transmembrane region" description="Helical" evidence="9">
    <location>
        <begin position="159"/>
        <end position="182"/>
    </location>
</feature>
<feature type="transmembrane region" description="Helical" evidence="9">
    <location>
        <begin position="132"/>
        <end position="153"/>
    </location>
</feature>
<keyword evidence="9" id="KW-1133">Transmembrane helix</keyword>
<feature type="transmembrane region" description="Helical" evidence="9">
    <location>
        <begin position="12"/>
        <end position="32"/>
    </location>
</feature>
<organism evidence="11 12">
    <name type="scientific">Paenibacillus alginolyticus</name>
    <dbReference type="NCBI Taxonomy" id="59839"/>
    <lineage>
        <taxon>Bacteria</taxon>
        <taxon>Bacillati</taxon>
        <taxon>Bacillota</taxon>
        <taxon>Bacilli</taxon>
        <taxon>Bacillales</taxon>
        <taxon>Paenibacillaceae</taxon>
        <taxon>Paenibacillus</taxon>
    </lineage>
</organism>
<dbReference type="PROSITE" id="PS50109">
    <property type="entry name" value="HIS_KIN"/>
    <property type="match status" value="1"/>
</dbReference>
<evidence type="ECO:0000256" key="2">
    <source>
        <dbReference type="ARBA" id="ARBA00012438"/>
    </source>
</evidence>
<dbReference type="PRINTS" id="PR00344">
    <property type="entry name" value="BCTRLSENSOR"/>
</dbReference>
<dbReference type="Pfam" id="PF02518">
    <property type="entry name" value="HATPase_c"/>
    <property type="match status" value="1"/>
</dbReference>
<proteinExistence type="predicted"/>
<keyword evidence="6 11" id="KW-0418">Kinase</keyword>
<evidence type="ECO:0000313" key="12">
    <source>
        <dbReference type="Proteomes" id="UP001527099"/>
    </source>
</evidence>
<evidence type="ECO:0000259" key="10">
    <source>
        <dbReference type="PROSITE" id="PS50109"/>
    </source>
</evidence>